<sequence length="319" mass="35585">MKRYILSVLILVSALGVQAQGRKNIANFSLFQQYYNPALTGSDGSVVKTLYRSQWSGFEGAPRTMFASGELNLTGRAAGQEERGHASKDKASHAVGLAVLGDRFGPFAENQLLLSYASGVRLGERTRLRWGGALTYGSISLDGHRLTVDNESDPQFLGVLGNRSRISKFDLNLGLMLTSERYYLGYAMHEVTKDRMIYGDSFLKDLYTRRHIAQAGYRTAVTEQVGLAVNGIYQYDRNLEGAVEGQLKAIYRNMFWVGGGYRRDEAYSFNAGLLVNQLRLAYAYEVPTAARYTSMNTSEVALSFYLAPVQRNSRQVVIW</sequence>
<accession>A0A3D8L3Q9</accession>
<dbReference type="RefSeq" id="WP_115567990.1">
    <property type="nucleotide sequence ID" value="NZ_QRGR01000036.1"/>
</dbReference>
<feature type="chain" id="PRO_5017700125" evidence="1">
    <location>
        <begin position="20"/>
        <end position="319"/>
    </location>
</feature>
<dbReference type="OrthoDB" id="978914at2"/>
<keyword evidence="3" id="KW-1185">Reference proteome</keyword>
<evidence type="ECO:0000256" key="1">
    <source>
        <dbReference type="SAM" id="SignalP"/>
    </source>
</evidence>
<reference evidence="3" key="1">
    <citation type="submission" date="2018-08" db="EMBL/GenBank/DDBJ databases">
        <authorList>
            <person name="Liu Z.-W."/>
            <person name="Du Z.-J."/>
        </authorList>
    </citation>
    <scope>NUCLEOTIDE SEQUENCE [LARGE SCALE GENOMIC DNA]</scope>
    <source>
        <strain evidence="3">H4X</strain>
    </source>
</reference>
<feature type="signal peptide" evidence="1">
    <location>
        <begin position="1"/>
        <end position="19"/>
    </location>
</feature>
<dbReference type="Pfam" id="PF11751">
    <property type="entry name" value="PorP_SprF"/>
    <property type="match status" value="1"/>
</dbReference>
<evidence type="ECO:0000313" key="3">
    <source>
        <dbReference type="Proteomes" id="UP000256708"/>
    </source>
</evidence>
<dbReference type="InterPro" id="IPR019861">
    <property type="entry name" value="PorP/SprF_Bacteroidetes"/>
</dbReference>
<evidence type="ECO:0000313" key="2">
    <source>
        <dbReference type="EMBL" id="RDV11943.1"/>
    </source>
</evidence>
<protein>
    <submittedName>
        <fullName evidence="2">Type IX secretion system membrane protein PorP/SprF</fullName>
    </submittedName>
</protein>
<dbReference type="EMBL" id="QRGR01000036">
    <property type="protein sequence ID" value="RDV11943.1"/>
    <property type="molecule type" value="Genomic_DNA"/>
</dbReference>
<dbReference type="NCBIfam" id="TIGR03519">
    <property type="entry name" value="T9SS_PorP_fam"/>
    <property type="match status" value="1"/>
</dbReference>
<name>A0A3D8L3Q9_9BACT</name>
<keyword evidence="1" id="KW-0732">Signal</keyword>
<dbReference type="AlphaFoldDB" id="A0A3D8L3Q9"/>
<comment type="caution">
    <text evidence="2">The sequence shown here is derived from an EMBL/GenBank/DDBJ whole genome shotgun (WGS) entry which is preliminary data.</text>
</comment>
<proteinExistence type="predicted"/>
<organism evidence="2 3">
    <name type="scientific">Pontibacter diazotrophicus</name>
    <dbReference type="NCBI Taxonomy" id="1400979"/>
    <lineage>
        <taxon>Bacteria</taxon>
        <taxon>Pseudomonadati</taxon>
        <taxon>Bacteroidota</taxon>
        <taxon>Cytophagia</taxon>
        <taxon>Cytophagales</taxon>
        <taxon>Hymenobacteraceae</taxon>
        <taxon>Pontibacter</taxon>
    </lineage>
</organism>
<dbReference type="Proteomes" id="UP000256708">
    <property type="component" value="Unassembled WGS sequence"/>
</dbReference>
<gene>
    <name evidence="2" type="ORF">DXT99_23255</name>
</gene>